<reference evidence="1" key="1">
    <citation type="thesis" date="2020" institute="ProQuest LLC" country="789 East Eisenhower Parkway, Ann Arbor, MI, USA">
        <title>Comparative Genomics and Chromosome Evolution.</title>
        <authorList>
            <person name="Mudd A.B."/>
        </authorList>
    </citation>
    <scope>NUCLEOTIDE SEQUENCE</scope>
    <source>
        <strain evidence="1">HN-11 Male</strain>
        <tissue evidence="1">Kidney and liver</tissue>
    </source>
</reference>
<protein>
    <submittedName>
        <fullName evidence="1">Uncharacterized protein</fullName>
    </submittedName>
</protein>
<name>A0A8J6B5M6_ELECQ</name>
<proteinExistence type="predicted"/>
<keyword evidence="2" id="KW-1185">Reference proteome</keyword>
<accession>A0A8J6B5M6</accession>
<comment type="caution">
    <text evidence="1">The sequence shown here is derived from an EMBL/GenBank/DDBJ whole genome shotgun (WGS) entry which is preliminary data.</text>
</comment>
<organism evidence="1 2">
    <name type="scientific">Eleutherodactylus coqui</name>
    <name type="common">Puerto Rican coqui</name>
    <dbReference type="NCBI Taxonomy" id="57060"/>
    <lineage>
        <taxon>Eukaryota</taxon>
        <taxon>Metazoa</taxon>
        <taxon>Chordata</taxon>
        <taxon>Craniata</taxon>
        <taxon>Vertebrata</taxon>
        <taxon>Euteleostomi</taxon>
        <taxon>Amphibia</taxon>
        <taxon>Batrachia</taxon>
        <taxon>Anura</taxon>
        <taxon>Neobatrachia</taxon>
        <taxon>Hyloidea</taxon>
        <taxon>Eleutherodactylidae</taxon>
        <taxon>Eleutherodactylinae</taxon>
        <taxon>Eleutherodactylus</taxon>
        <taxon>Eleutherodactylus</taxon>
    </lineage>
</organism>
<gene>
    <name evidence="1" type="ORF">GDO78_018000</name>
</gene>
<sequence length="82" mass="8644">MPAAGTAGSASLCAALVLRKQRILGRIYGGGHKTSSLVSVVVSPAQCGNRRAADHRGRCDNRAGSIQIHIQPPLYTYSTCHL</sequence>
<dbReference type="EMBL" id="WNTK01028429">
    <property type="protein sequence ID" value="KAG9461131.1"/>
    <property type="molecule type" value="Genomic_DNA"/>
</dbReference>
<dbReference type="Proteomes" id="UP000770717">
    <property type="component" value="Unassembled WGS sequence"/>
</dbReference>
<dbReference type="AlphaFoldDB" id="A0A8J6B5M6"/>
<evidence type="ECO:0000313" key="1">
    <source>
        <dbReference type="EMBL" id="KAG9461131.1"/>
    </source>
</evidence>
<evidence type="ECO:0000313" key="2">
    <source>
        <dbReference type="Proteomes" id="UP000770717"/>
    </source>
</evidence>